<feature type="domain" description="Bulb-type lectin" evidence="20">
    <location>
        <begin position="23"/>
        <end position="147"/>
    </location>
</feature>
<dbReference type="InterPro" id="IPR036426">
    <property type="entry name" value="Bulb-type_lectin_dom_sf"/>
</dbReference>
<dbReference type="InterPro" id="IPR024171">
    <property type="entry name" value="SRK-like_kinase"/>
</dbReference>
<name>A0AAN7G3T3_QUERU</name>
<keyword evidence="5 15" id="KW-0808">Transferase</keyword>
<keyword evidence="11" id="KW-0675">Receptor</keyword>
<organism evidence="22 23">
    <name type="scientific">Quercus rubra</name>
    <name type="common">Northern red oak</name>
    <name type="synonym">Quercus borealis</name>
    <dbReference type="NCBI Taxonomy" id="3512"/>
    <lineage>
        <taxon>Eukaryota</taxon>
        <taxon>Viridiplantae</taxon>
        <taxon>Streptophyta</taxon>
        <taxon>Embryophyta</taxon>
        <taxon>Tracheophyta</taxon>
        <taxon>Spermatophyta</taxon>
        <taxon>Magnoliopsida</taxon>
        <taxon>eudicotyledons</taxon>
        <taxon>Gunneridae</taxon>
        <taxon>Pentapetalae</taxon>
        <taxon>rosids</taxon>
        <taxon>fabids</taxon>
        <taxon>Fagales</taxon>
        <taxon>Fagaceae</taxon>
        <taxon>Quercus</taxon>
    </lineage>
</organism>
<feature type="transmembrane region" description="Helical" evidence="17">
    <location>
        <begin position="443"/>
        <end position="465"/>
    </location>
</feature>
<dbReference type="CDD" id="cd14066">
    <property type="entry name" value="STKc_IRAK"/>
    <property type="match status" value="1"/>
</dbReference>
<keyword evidence="7 15" id="KW-0547">Nucleotide-binding</keyword>
<dbReference type="SUPFAM" id="SSF51110">
    <property type="entry name" value="alpha-D-mannose-specific plant lectins"/>
    <property type="match status" value="1"/>
</dbReference>
<evidence type="ECO:0000256" key="3">
    <source>
        <dbReference type="ARBA" id="ARBA00022527"/>
    </source>
</evidence>
<reference evidence="22 23" key="1">
    <citation type="journal article" date="2023" name="G3 (Bethesda)">
        <title>A haplotype-resolved chromosome-scale genome for Quercus rubra L. provides insights into the genetics of adaptive traits for red oak species.</title>
        <authorList>
            <person name="Kapoor B."/>
            <person name="Jenkins J."/>
            <person name="Schmutz J."/>
            <person name="Zhebentyayeva T."/>
            <person name="Kuelheim C."/>
            <person name="Coggeshall M."/>
            <person name="Heim C."/>
            <person name="Lasky J.R."/>
            <person name="Leites L."/>
            <person name="Islam-Faridi N."/>
            <person name="Romero-Severson J."/>
            <person name="DeLeo V.L."/>
            <person name="Lucas S.M."/>
            <person name="Lazic D."/>
            <person name="Gailing O."/>
            <person name="Carlson J."/>
            <person name="Staton M."/>
        </authorList>
    </citation>
    <scope>NUCLEOTIDE SEQUENCE [LARGE SCALE GENOMIC DNA]</scope>
    <source>
        <strain evidence="22">Pseudo-F2</strain>
    </source>
</reference>
<protein>
    <recommendedName>
        <fullName evidence="15">Receptor-like serine/threonine-protein kinase</fullName>
        <ecNumber evidence="15">2.7.11.1</ecNumber>
    </recommendedName>
</protein>
<dbReference type="AlphaFoldDB" id="A0AAN7G3T3"/>
<dbReference type="PROSITE" id="PS50948">
    <property type="entry name" value="PAN"/>
    <property type="match status" value="1"/>
</dbReference>
<keyword evidence="9 15" id="KW-0067">ATP-binding</keyword>
<evidence type="ECO:0000256" key="11">
    <source>
        <dbReference type="ARBA" id="ARBA00023170"/>
    </source>
</evidence>
<dbReference type="PROSITE" id="PS00108">
    <property type="entry name" value="PROTEIN_KINASE_ST"/>
    <property type="match status" value="1"/>
</dbReference>
<comment type="similarity">
    <text evidence="15">Belongs to the protein kinase superfamily. Ser/Thr protein kinase family.</text>
</comment>
<dbReference type="Gene3D" id="1.10.510.10">
    <property type="entry name" value="Transferase(Phosphotransferase) domain 1"/>
    <property type="match status" value="1"/>
</dbReference>
<evidence type="ECO:0000256" key="8">
    <source>
        <dbReference type="ARBA" id="ARBA00022777"/>
    </source>
</evidence>
<dbReference type="Pfam" id="PF07714">
    <property type="entry name" value="PK_Tyr_Ser-Thr"/>
    <property type="match status" value="1"/>
</dbReference>
<dbReference type="InterPro" id="IPR017441">
    <property type="entry name" value="Protein_kinase_ATP_BS"/>
</dbReference>
<dbReference type="SUPFAM" id="SSF56112">
    <property type="entry name" value="Protein kinase-like (PK-like)"/>
    <property type="match status" value="1"/>
</dbReference>
<dbReference type="Gene3D" id="2.90.10.10">
    <property type="entry name" value="Bulb-type lectin domain"/>
    <property type="match status" value="1"/>
</dbReference>
<dbReference type="Pfam" id="PF08276">
    <property type="entry name" value="PAN_2"/>
    <property type="match status" value="1"/>
</dbReference>
<dbReference type="InterPro" id="IPR001480">
    <property type="entry name" value="Bulb-type_lectin_dom"/>
</dbReference>
<dbReference type="Pfam" id="PF01453">
    <property type="entry name" value="B_lectin"/>
    <property type="match status" value="1"/>
</dbReference>
<evidence type="ECO:0000259" key="20">
    <source>
        <dbReference type="PROSITE" id="PS50927"/>
    </source>
</evidence>
<feature type="domain" description="Protein kinase" evidence="19">
    <location>
        <begin position="509"/>
        <end position="796"/>
    </location>
</feature>
<evidence type="ECO:0000256" key="10">
    <source>
        <dbReference type="ARBA" id="ARBA00023157"/>
    </source>
</evidence>
<comment type="catalytic activity">
    <reaction evidence="14 15">
        <text>L-seryl-[protein] + ATP = O-phospho-L-seryl-[protein] + ADP + H(+)</text>
        <dbReference type="Rhea" id="RHEA:17989"/>
        <dbReference type="Rhea" id="RHEA-COMP:9863"/>
        <dbReference type="Rhea" id="RHEA-COMP:11604"/>
        <dbReference type="ChEBI" id="CHEBI:15378"/>
        <dbReference type="ChEBI" id="CHEBI:29999"/>
        <dbReference type="ChEBI" id="CHEBI:30616"/>
        <dbReference type="ChEBI" id="CHEBI:83421"/>
        <dbReference type="ChEBI" id="CHEBI:456216"/>
        <dbReference type="EC" id="2.7.11.1"/>
    </reaction>
</comment>
<evidence type="ECO:0000256" key="13">
    <source>
        <dbReference type="ARBA" id="ARBA00047899"/>
    </source>
</evidence>
<evidence type="ECO:0000256" key="4">
    <source>
        <dbReference type="ARBA" id="ARBA00022553"/>
    </source>
</evidence>
<feature type="domain" description="Apple" evidence="21">
    <location>
        <begin position="343"/>
        <end position="424"/>
    </location>
</feature>
<dbReference type="Gene3D" id="3.50.4.10">
    <property type="entry name" value="Hepatocyte Growth Factor"/>
    <property type="match status" value="1"/>
</dbReference>
<gene>
    <name evidence="22" type="ORF">RGQ29_013299</name>
</gene>
<dbReference type="InterPro" id="IPR003609">
    <property type="entry name" value="Pan_app"/>
</dbReference>
<evidence type="ECO:0000256" key="2">
    <source>
        <dbReference type="ARBA" id="ARBA00022475"/>
    </source>
</evidence>
<feature type="binding site" evidence="16">
    <location>
        <position position="537"/>
    </location>
    <ligand>
        <name>ATP</name>
        <dbReference type="ChEBI" id="CHEBI:30616"/>
    </ligand>
</feature>
<evidence type="ECO:0000256" key="12">
    <source>
        <dbReference type="ARBA" id="ARBA00023180"/>
    </source>
</evidence>
<evidence type="ECO:0000256" key="1">
    <source>
        <dbReference type="ARBA" id="ARBA00004251"/>
    </source>
</evidence>
<dbReference type="CDD" id="cd00028">
    <property type="entry name" value="B_lectin"/>
    <property type="match status" value="1"/>
</dbReference>
<comment type="catalytic activity">
    <reaction evidence="13 15">
        <text>L-threonyl-[protein] + ATP = O-phospho-L-threonyl-[protein] + ADP + H(+)</text>
        <dbReference type="Rhea" id="RHEA:46608"/>
        <dbReference type="Rhea" id="RHEA-COMP:11060"/>
        <dbReference type="Rhea" id="RHEA-COMP:11605"/>
        <dbReference type="ChEBI" id="CHEBI:15378"/>
        <dbReference type="ChEBI" id="CHEBI:30013"/>
        <dbReference type="ChEBI" id="CHEBI:30616"/>
        <dbReference type="ChEBI" id="CHEBI:61977"/>
        <dbReference type="ChEBI" id="CHEBI:456216"/>
        <dbReference type="EC" id="2.7.11.1"/>
    </reaction>
</comment>
<dbReference type="PIRSF" id="PIRSF000641">
    <property type="entry name" value="SRK"/>
    <property type="match status" value="1"/>
</dbReference>
<dbReference type="InterPro" id="IPR000858">
    <property type="entry name" value="S_locus_glycoprot_dom"/>
</dbReference>
<proteinExistence type="inferred from homology"/>
<keyword evidence="17" id="KW-0812">Transmembrane</keyword>
<dbReference type="InterPro" id="IPR011009">
    <property type="entry name" value="Kinase-like_dom_sf"/>
</dbReference>
<comment type="subcellular location">
    <subcellularLocation>
        <location evidence="1">Cell membrane</location>
        <topology evidence="1">Single-pass type I membrane protein</topology>
    </subcellularLocation>
</comment>
<dbReference type="FunFam" id="2.90.10.10:FF:000004">
    <property type="entry name" value="G-type lectin S-receptor-like serine/threonine-protein kinase"/>
    <property type="match status" value="1"/>
</dbReference>
<evidence type="ECO:0000259" key="19">
    <source>
        <dbReference type="PROSITE" id="PS50011"/>
    </source>
</evidence>
<dbReference type="SMART" id="SM00220">
    <property type="entry name" value="S_TKc"/>
    <property type="match status" value="1"/>
</dbReference>
<keyword evidence="23" id="KW-1185">Reference proteome</keyword>
<keyword evidence="12" id="KW-0325">Glycoprotein</keyword>
<dbReference type="EMBL" id="JAXUIC010000002">
    <property type="protein sequence ID" value="KAK4605178.1"/>
    <property type="molecule type" value="Genomic_DNA"/>
</dbReference>
<dbReference type="SMART" id="SM00108">
    <property type="entry name" value="B_lectin"/>
    <property type="match status" value="1"/>
</dbReference>
<evidence type="ECO:0000256" key="7">
    <source>
        <dbReference type="ARBA" id="ARBA00022741"/>
    </source>
</evidence>
<dbReference type="Gene3D" id="3.30.200.20">
    <property type="entry name" value="Phosphorylase Kinase, domain 1"/>
    <property type="match status" value="1"/>
</dbReference>
<keyword evidence="6 18" id="KW-0732">Signal</keyword>
<dbReference type="FunFam" id="1.10.510.10:FF:000060">
    <property type="entry name" value="G-type lectin S-receptor-like serine/threonine-protein kinase"/>
    <property type="match status" value="1"/>
</dbReference>
<dbReference type="GO" id="GO:0048544">
    <property type="term" value="P:recognition of pollen"/>
    <property type="evidence" value="ECO:0007669"/>
    <property type="project" value="InterPro"/>
</dbReference>
<keyword evidence="10" id="KW-1015">Disulfide bond</keyword>
<dbReference type="Pfam" id="PF00954">
    <property type="entry name" value="S_locus_glycop"/>
    <property type="match status" value="1"/>
</dbReference>
<dbReference type="FunFam" id="3.50.4.10:FF:000002">
    <property type="entry name" value="G-type lectin S-receptor-like serine/threonine-protein kinase"/>
    <property type="match status" value="1"/>
</dbReference>
<sequence>MKAFSALFVYSLLLSFLRTSNTVDTITPSQFIRDGETLVSASRFFELGFFSPGSSKSRYVGVWYVVSNDTVVWVANRETPLENHHGVLKVTNKGILVLLDSTNTTIWSSNTSRTAGNKINNPTAQLLDSGNLVVKDGNIESLLWQSFDYPSDTYLPEMKVGWDLLSGLDRYITSWKSAEDPAPSEFSVRIDRRGLPQLVLMKGDKIKVRRGSWNGLTFTGVPWLIPQSSQKPLLTHEFVMNEREIYYEVKILYNSIFFRSTLYPSGKTLGFRWTDHTKSWELQPSSELGVCEIYGLCGAYASCIIKSPYPECACLKGFIPKSPKDWNSANWFGGCVRGTPLGCNDGDGFLTYKSMKLPDTSSSWFDRNMSLKKCEEMCLENCSCQAYANLDIRNGGSGCLLWFADLVDLVMLQMGGQDLYIRVAASVLDHTEKSRHFGQKNQVIIIICSAILLMVMLVLGLASYVRRKKLRKEGMNIRCQNDSNNEGWNEDTELPIFDLITISNATDNFAINNKLGVGGFGSVYKGTLHGGQEIAVKRLSKNSGQGFNEFKNEVTLIAKLQHRNLVKLLGCCIQENEQMLIYEYMHNKSLDSFIFDQTKSRLLDWRMRHNIISGIAKGLLYLHEDSRLRIIHRDLKASNILLDNNMNPKISDFGLAKIFGGDQTEADTNRIVGTYGYMPPEYAGYGHFSVKTDVFSFGVLVLEIVSGKKSKELCNSDQHLNLLGHAWTQWIEDKPMDLIDEFLILGNSYILSEVLRCIHVGLLCVQQKPEDRPNMSSVVLMLSSDNSLPNPRQPGFFTEKALLGEDYSSRNEITCTMLEAR</sequence>
<keyword evidence="4" id="KW-0597">Phosphoprotein</keyword>
<evidence type="ECO:0000256" key="15">
    <source>
        <dbReference type="PIRNR" id="PIRNR000641"/>
    </source>
</evidence>
<evidence type="ECO:0000256" key="17">
    <source>
        <dbReference type="SAM" id="Phobius"/>
    </source>
</evidence>
<dbReference type="GO" id="GO:0004674">
    <property type="term" value="F:protein serine/threonine kinase activity"/>
    <property type="evidence" value="ECO:0007669"/>
    <property type="project" value="UniProtKB-KW"/>
</dbReference>
<dbReference type="PROSITE" id="PS50927">
    <property type="entry name" value="BULB_LECTIN"/>
    <property type="match status" value="1"/>
</dbReference>
<dbReference type="FunFam" id="3.30.200.20:FF:000195">
    <property type="entry name" value="G-type lectin S-receptor-like serine/threonine-protein kinase"/>
    <property type="match status" value="1"/>
</dbReference>
<comment type="caution">
    <text evidence="22">The sequence shown here is derived from an EMBL/GenBank/DDBJ whole genome shotgun (WGS) entry which is preliminary data.</text>
</comment>
<dbReference type="GO" id="GO:0005886">
    <property type="term" value="C:plasma membrane"/>
    <property type="evidence" value="ECO:0007669"/>
    <property type="project" value="UniProtKB-SubCell"/>
</dbReference>
<dbReference type="InterPro" id="IPR001245">
    <property type="entry name" value="Ser-Thr/Tyr_kinase_cat_dom"/>
</dbReference>
<dbReference type="SMART" id="SM00473">
    <property type="entry name" value="PAN_AP"/>
    <property type="match status" value="1"/>
</dbReference>
<evidence type="ECO:0000313" key="23">
    <source>
        <dbReference type="Proteomes" id="UP001324115"/>
    </source>
</evidence>
<dbReference type="InterPro" id="IPR008271">
    <property type="entry name" value="Ser/Thr_kinase_AS"/>
</dbReference>
<dbReference type="PROSITE" id="PS00107">
    <property type="entry name" value="PROTEIN_KINASE_ATP"/>
    <property type="match status" value="1"/>
</dbReference>
<keyword evidence="17" id="KW-1133">Transmembrane helix</keyword>
<dbReference type="PANTHER" id="PTHR27002">
    <property type="entry name" value="RECEPTOR-LIKE SERINE/THREONINE-PROTEIN KINASE SD1-8"/>
    <property type="match status" value="1"/>
</dbReference>
<dbReference type="Proteomes" id="UP001324115">
    <property type="component" value="Unassembled WGS sequence"/>
</dbReference>
<dbReference type="CDD" id="cd01098">
    <property type="entry name" value="PAN_AP_plant"/>
    <property type="match status" value="1"/>
</dbReference>
<feature type="signal peptide" evidence="18">
    <location>
        <begin position="1"/>
        <end position="22"/>
    </location>
</feature>
<accession>A0AAN7G3T3</accession>
<evidence type="ECO:0000256" key="16">
    <source>
        <dbReference type="PROSITE-ProRule" id="PRU10141"/>
    </source>
</evidence>
<dbReference type="PANTHER" id="PTHR27002:SF1090">
    <property type="entry name" value="S-LOCUS LECTIN KINASE FAMILY PROTEIN"/>
    <property type="match status" value="1"/>
</dbReference>
<keyword evidence="2" id="KW-1003">Cell membrane</keyword>
<evidence type="ECO:0000256" key="6">
    <source>
        <dbReference type="ARBA" id="ARBA00022729"/>
    </source>
</evidence>
<evidence type="ECO:0000256" key="18">
    <source>
        <dbReference type="SAM" id="SignalP"/>
    </source>
</evidence>
<evidence type="ECO:0000256" key="14">
    <source>
        <dbReference type="ARBA" id="ARBA00048679"/>
    </source>
</evidence>
<dbReference type="InterPro" id="IPR000719">
    <property type="entry name" value="Prot_kinase_dom"/>
</dbReference>
<evidence type="ECO:0000256" key="5">
    <source>
        <dbReference type="ARBA" id="ARBA00022679"/>
    </source>
</evidence>
<evidence type="ECO:0000259" key="21">
    <source>
        <dbReference type="PROSITE" id="PS50948"/>
    </source>
</evidence>
<evidence type="ECO:0000256" key="9">
    <source>
        <dbReference type="ARBA" id="ARBA00022840"/>
    </source>
</evidence>
<dbReference type="PROSITE" id="PS50011">
    <property type="entry name" value="PROTEIN_KINASE_DOM"/>
    <property type="match status" value="1"/>
</dbReference>
<feature type="chain" id="PRO_5042834422" description="Receptor-like serine/threonine-protein kinase" evidence="18">
    <location>
        <begin position="23"/>
        <end position="821"/>
    </location>
</feature>
<dbReference type="GO" id="GO:0005524">
    <property type="term" value="F:ATP binding"/>
    <property type="evidence" value="ECO:0007669"/>
    <property type="project" value="UniProtKB-UniRule"/>
</dbReference>
<evidence type="ECO:0000313" key="22">
    <source>
        <dbReference type="EMBL" id="KAK4605178.1"/>
    </source>
</evidence>
<keyword evidence="17" id="KW-0472">Membrane</keyword>
<dbReference type="EC" id="2.7.11.1" evidence="15"/>
<keyword evidence="3 15" id="KW-0723">Serine/threonine-protein kinase</keyword>
<keyword evidence="8 15" id="KW-0418">Kinase</keyword>